<dbReference type="GO" id="GO:0017000">
    <property type="term" value="P:antibiotic biosynthetic process"/>
    <property type="evidence" value="ECO:0007669"/>
    <property type="project" value="UniProtKB-ARBA"/>
</dbReference>
<dbReference type="RefSeq" id="WP_140700182.1">
    <property type="nucleotide sequence ID" value="NZ_RCZG01000028.1"/>
</dbReference>
<dbReference type="GO" id="GO:0008194">
    <property type="term" value="F:UDP-glycosyltransferase activity"/>
    <property type="evidence" value="ECO:0007669"/>
    <property type="project" value="InterPro"/>
</dbReference>
<organism evidence="2 3">
    <name type="scientific">Mycolicibacterium hodleri</name>
    <dbReference type="NCBI Taxonomy" id="49897"/>
    <lineage>
        <taxon>Bacteria</taxon>
        <taxon>Bacillati</taxon>
        <taxon>Actinomycetota</taxon>
        <taxon>Actinomycetes</taxon>
        <taxon>Mycobacteriales</taxon>
        <taxon>Mycobacteriaceae</taxon>
        <taxon>Mycolicibacterium</taxon>
    </lineage>
</organism>
<dbReference type="PANTHER" id="PTHR48050">
    <property type="entry name" value="STEROL 3-BETA-GLUCOSYLTRANSFERASE"/>
    <property type="match status" value="1"/>
</dbReference>
<name>A0A502DKC7_9MYCO</name>
<dbReference type="InterPro" id="IPR050426">
    <property type="entry name" value="Glycosyltransferase_28"/>
</dbReference>
<keyword evidence="2" id="KW-0808">Transferase</keyword>
<dbReference type="GO" id="GO:0016758">
    <property type="term" value="F:hexosyltransferase activity"/>
    <property type="evidence" value="ECO:0007669"/>
    <property type="project" value="UniProtKB-ARBA"/>
</dbReference>
<reference evidence="2 3" key="1">
    <citation type="journal article" date="2019" name="Environ. Microbiol.">
        <title>Species interactions and distinct microbial communities in high Arctic permafrost affected cryosols are associated with the CH4 and CO2 gas fluxes.</title>
        <authorList>
            <person name="Altshuler I."/>
            <person name="Hamel J."/>
            <person name="Turney S."/>
            <person name="Magnuson E."/>
            <person name="Levesque R."/>
            <person name="Greer C."/>
            <person name="Whyte L.G."/>
        </authorList>
    </citation>
    <scope>NUCLEOTIDE SEQUENCE [LARGE SCALE GENOMIC DNA]</scope>
    <source>
        <strain evidence="2 3">S5.20</strain>
    </source>
</reference>
<evidence type="ECO:0000313" key="3">
    <source>
        <dbReference type="Proteomes" id="UP000320095"/>
    </source>
</evidence>
<dbReference type="OrthoDB" id="6620093at2"/>
<dbReference type="AlphaFoldDB" id="A0A502DKC7"/>
<dbReference type="Proteomes" id="UP000320095">
    <property type="component" value="Unassembled WGS sequence"/>
</dbReference>
<dbReference type="CDD" id="cd03784">
    <property type="entry name" value="GT1_Gtf-like"/>
    <property type="match status" value="1"/>
</dbReference>
<proteinExistence type="predicted"/>
<evidence type="ECO:0000313" key="2">
    <source>
        <dbReference type="EMBL" id="TPG25222.1"/>
    </source>
</evidence>
<gene>
    <name evidence="2" type="ORF">EAH80_30670</name>
</gene>
<protein>
    <submittedName>
        <fullName evidence="2">Glycosyltransferase</fullName>
    </submittedName>
</protein>
<dbReference type="Pfam" id="PF06722">
    <property type="entry name" value="EryCIII-like_C"/>
    <property type="match status" value="1"/>
</dbReference>
<dbReference type="InterPro" id="IPR010610">
    <property type="entry name" value="EryCIII-like_C"/>
</dbReference>
<sequence length="407" mass="43580">MSTIAAYTSPALGHLYPMIAVLLELQSRGHRIVIKTLAEGVPLAQSLGFDATAIDPRIDDVAMQDWMAPNARRALDATMAVFGARALYEIDDAREVLDTYRPDAMIIDANCWGAASVADAAGLSWATFWPYTPFLRSRGVPPFGPGLAPWPGMPGRLRDGLLRPLVTGALERAMLSSLSQVRTAAQAPSIQTSDEFLCRAKILLVATSHPFEYEHPDWGSQVHLVGPCEYDPAPSEPPSWLADIDRPIVLVSTSTEYQDDGALAVTAIGALAAEPLHLVVTCPSGPPALDAVPSNATVTRFAPHGMILDRAVCAITHGGMGSTQKALARGVPVCAVPHGRDQFEVGRRVQVARCGTRLPARKLTTGRLQRAVNHARTMTDGARRVAEGYRAAGGPTRAADLVERHLL</sequence>
<dbReference type="PANTHER" id="PTHR48050:SF13">
    <property type="entry name" value="STEROL 3-BETA-GLUCOSYLTRANSFERASE UGT80A2"/>
    <property type="match status" value="1"/>
</dbReference>
<dbReference type="Gene3D" id="3.40.50.2000">
    <property type="entry name" value="Glycogen Phosphorylase B"/>
    <property type="match status" value="2"/>
</dbReference>
<accession>A0A502DKC7</accession>
<keyword evidence="3" id="KW-1185">Reference proteome</keyword>
<dbReference type="SUPFAM" id="SSF53756">
    <property type="entry name" value="UDP-Glycosyltransferase/glycogen phosphorylase"/>
    <property type="match status" value="1"/>
</dbReference>
<dbReference type="InterPro" id="IPR002213">
    <property type="entry name" value="UDP_glucos_trans"/>
</dbReference>
<evidence type="ECO:0000259" key="1">
    <source>
        <dbReference type="Pfam" id="PF06722"/>
    </source>
</evidence>
<comment type="caution">
    <text evidence="2">The sequence shown here is derived from an EMBL/GenBank/DDBJ whole genome shotgun (WGS) entry which is preliminary data.</text>
</comment>
<feature type="domain" description="Erythromycin biosynthesis protein CIII-like C-terminal" evidence="1">
    <location>
        <begin position="279"/>
        <end position="399"/>
    </location>
</feature>
<dbReference type="EMBL" id="RCZG01000028">
    <property type="protein sequence ID" value="TPG25222.1"/>
    <property type="molecule type" value="Genomic_DNA"/>
</dbReference>